<dbReference type="Gene3D" id="2.60.40.1120">
    <property type="entry name" value="Carboxypeptidase-like, regulatory domain"/>
    <property type="match status" value="1"/>
</dbReference>
<dbReference type="Pfam" id="PF07715">
    <property type="entry name" value="Plug"/>
    <property type="match status" value="1"/>
</dbReference>
<feature type="domain" description="TonB-dependent receptor plug" evidence="18">
    <location>
        <begin position="171"/>
        <end position="261"/>
    </location>
</feature>
<evidence type="ECO:0000259" key="18">
    <source>
        <dbReference type="Pfam" id="PF07715"/>
    </source>
</evidence>
<evidence type="ECO:0000313" key="19">
    <source>
        <dbReference type="EMBL" id="GAA4125187.1"/>
    </source>
</evidence>
<sequence length="804" mass="88966">MRKIKIAKVILIFTFALFLFILNKFIHKPILKPMKYFNLKTLFLTICFVFSFLIVSAQQNGKIKGTITTSDGELAAGVNVILKSSKYWTVSDENGNFEFNRVKPNSYTLQVSLTGYETSESQIIVTEGESTSINLQLKVSNKELKEVVVNSKKSILSKKTDYVARMPLTNLENPQVYSVIQKELLQEQIAVDIKSAVQNSPGVVSISYPSGGVGVIFRGFSTGVNARNGMETASGRSSVDLGNVERIEIMKGPSGTLFGSSVSSFGGVVNLVTKKPFETTAAEVSYTTGSFNLNRLTADINTPLNQDKTVLFRINLAVNREKSFLDYGFNNTLLVAPSLTYKASEKLTINFDAELFNVNNTRRTYNTYGATSGITNPNDLKIDYKKSMFHDDNDAKSTATKVFAQAAYEISENWTSTTVFSFVGEDVERSYQSYAVWSSPTQVARRVGLWGPIYNNYTNIQENINGKFSTGSIKHKFLTGVNYRLYSSNFSGGSTFTLDNIDVTAPFSPIRRKAVDAGLVLTSSPVADQKTFSVYASDVINFTDRLSAMLSLRLDNFERAKVGTVEGYSQTALSPKLGLVYEVVKEQVSVFGNYMNGFQNMQPVTQPDATQLVLDPIYAVQYEGGIKAEAFSKKLSGSVSYYNITIDNATRTDSAGFTVQDGKQVSKGVDFELMATPIQGLSIVSGYSYNDNRIVKASVAAIEGNKATSSPENVVNFWATYTFQNKLKGLGIGAGANYIDKNYFTADNTFYMPSYTVYNATVYYEKPSWRVGLKFNNLTNEKYWDFWGSSQAPTNILANLTLKF</sequence>
<evidence type="ECO:0000256" key="10">
    <source>
        <dbReference type="ARBA" id="ARBA00023077"/>
    </source>
</evidence>
<dbReference type="PANTHER" id="PTHR32552">
    <property type="entry name" value="FERRICHROME IRON RECEPTOR-RELATED"/>
    <property type="match status" value="1"/>
</dbReference>
<dbReference type="InterPro" id="IPR013784">
    <property type="entry name" value="Carb-bd-like_fold"/>
</dbReference>
<evidence type="ECO:0000256" key="12">
    <source>
        <dbReference type="ARBA" id="ARBA00023170"/>
    </source>
</evidence>
<evidence type="ECO:0000313" key="20">
    <source>
        <dbReference type="Proteomes" id="UP001501333"/>
    </source>
</evidence>
<name>A0ABP7XT25_9FLAO</name>
<keyword evidence="11 14" id="KW-0472">Membrane</keyword>
<accession>A0ABP7XT25</accession>
<dbReference type="InterPro" id="IPR012910">
    <property type="entry name" value="Plug_dom"/>
</dbReference>
<evidence type="ECO:0000256" key="1">
    <source>
        <dbReference type="ARBA" id="ARBA00004571"/>
    </source>
</evidence>
<feature type="transmembrane region" description="Helical" evidence="16">
    <location>
        <begin position="37"/>
        <end position="57"/>
    </location>
</feature>
<evidence type="ECO:0000256" key="11">
    <source>
        <dbReference type="ARBA" id="ARBA00023136"/>
    </source>
</evidence>
<keyword evidence="4 14" id="KW-1134">Transmembrane beta strand</keyword>
<dbReference type="InterPro" id="IPR036942">
    <property type="entry name" value="Beta-barrel_TonB_sf"/>
</dbReference>
<evidence type="ECO:0000256" key="7">
    <source>
        <dbReference type="ARBA" id="ARBA00022729"/>
    </source>
</evidence>
<comment type="caution">
    <text evidence="19">The sequence shown here is derived from an EMBL/GenBank/DDBJ whole genome shotgun (WGS) entry which is preliminary data.</text>
</comment>
<keyword evidence="12 19" id="KW-0675">Receptor</keyword>
<evidence type="ECO:0000256" key="4">
    <source>
        <dbReference type="ARBA" id="ARBA00022452"/>
    </source>
</evidence>
<evidence type="ECO:0000256" key="8">
    <source>
        <dbReference type="ARBA" id="ARBA00023004"/>
    </source>
</evidence>
<dbReference type="PANTHER" id="PTHR32552:SF68">
    <property type="entry name" value="FERRICHROME OUTER MEMBRANE TRANSPORTER_PHAGE RECEPTOR"/>
    <property type="match status" value="1"/>
</dbReference>
<evidence type="ECO:0000256" key="16">
    <source>
        <dbReference type="SAM" id="Phobius"/>
    </source>
</evidence>
<evidence type="ECO:0000256" key="2">
    <source>
        <dbReference type="ARBA" id="ARBA00009810"/>
    </source>
</evidence>
<evidence type="ECO:0000256" key="14">
    <source>
        <dbReference type="PROSITE-ProRule" id="PRU01360"/>
    </source>
</evidence>
<keyword evidence="5" id="KW-0410">Iron transport</keyword>
<gene>
    <name evidence="19" type="ORF">GCM10022250_10760</name>
</gene>
<reference evidence="20" key="1">
    <citation type="journal article" date="2019" name="Int. J. Syst. Evol. Microbiol.">
        <title>The Global Catalogue of Microorganisms (GCM) 10K type strain sequencing project: providing services to taxonomists for standard genome sequencing and annotation.</title>
        <authorList>
            <consortium name="The Broad Institute Genomics Platform"/>
            <consortium name="The Broad Institute Genome Sequencing Center for Infectious Disease"/>
            <person name="Wu L."/>
            <person name="Ma J."/>
        </authorList>
    </citation>
    <scope>NUCLEOTIDE SEQUENCE [LARGE SCALE GENOMIC DNA]</scope>
    <source>
        <strain evidence="20">JCM 17386</strain>
    </source>
</reference>
<dbReference type="InterPro" id="IPR039426">
    <property type="entry name" value="TonB-dep_rcpt-like"/>
</dbReference>
<dbReference type="InterPro" id="IPR000531">
    <property type="entry name" value="Beta-barrel_TonB"/>
</dbReference>
<feature type="domain" description="TonB-dependent receptor-like beta-barrel" evidence="17">
    <location>
        <begin position="358"/>
        <end position="778"/>
    </location>
</feature>
<evidence type="ECO:0000256" key="13">
    <source>
        <dbReference type="ARBA" id="ARBA00023237"/>
    </source>
</evidence>
<keyword evidence="16" id="KW-1133">Transmembrane helix</keyword>
<evidence type="ECO:0000256" key="5">
    <source>
        <dbReference type="ARBA" id="ARBA00022496"/>
    </source>
</evidence>
<comment type="subcellular location">
    <subcellularLocation>
        <location evidence="1 14">Cell outer membrane</location>
        <topology evidence="1 14">Multi-pass membrane protein</topology>
    </subcellularLocation>
</comment>
<evidence type="ECO:0000259" key="17">
    <source>
        <dbReference type="Pfam" id="PF00593"/>
    </source>
</evidence>
<organism evidence="19 20">
    <name type="scientific">Flavobacterium chungbukense</name>
    <dbReference type="NCBI Taxonomy" id="877464"/>
    <lineage>
        <taxon>Bacteria</taxon>
        <taxon>Pseudomonadati</taxon>
        <taxon>Bacteroidota</taxon>
        <taxon>Flavobacteriia</taxon>
        <taxon>Flavobacteriales</taxon>
        <taxon>Flavobacteriaceae</taxon>
        <taxon>Flavobacterium</taxon>
    </lineage>
</organism>
<keyword evidence="9" id="KW-0406">Ion transport</keyword>
<feature type="transmembrane region" description="Helical" evidence="16">
    <location>
        <begin position="6"/>
        <end position="25"/>
    </location>
</feature>
<dbReference type="Gene3D" id="2.170.130.10">
    <property type="entry name" value="TonB-dependent receptor, plug domain"/>
    <property type="match status" value="1"/>
</dbReference>
<keyword evidence="13 14" id="KW-0998">Cell outer membrane</keyword>
<dbReference type="Pfam" id="PF00593">
    <property type="entry name" value="TonB_dep_Rec_b-barrel"/>
    <property type="match status" value="1"/>
</dbReference>
<evidence type="ECO:0000256" key="15">
    <source>
        <dbReference type="RuleBase" id="RU003357"/>
    </source>
</evidence>
<keyword evidence="10 15" id="KW-0798">TonB box</keyword>
<dbReference type="RefSeq" id="WP_229352598.1">
    <property type="nucleotide sequence ID" value="NZ_BAABAO010000003.1"/>
</dbReference>
<dbReference type="NCBIfam" id="TIGR01783">
    <property type="entry name" value="TonB-siderophor"/>
    <property type="match status" value="1"/>
</dbReference>
<keyword evidence="20" id="KW-1185">Reference proteome</keyword>
<proteinExistence type="inferred from homology"/>
<evidence type="ECO:0000256" key="9">
    <source>
        <dbReference type="ARBA" id="ARBA00023065"/>
    </source>
</evidence>
<dbReference type="EMBL" id="BAABAO010000003">
    <property type="protein sequence ID" value="GAA4125187.1"/>
    <property type="molecule type" value="Genomic_DNA"/>
</dbReference>
<dbReference type="InterPro" id="IPR010105">
    <property type="entry name" value="TonB_sidphr_rcpt"/>
</dbReference>
<dbReference type="Pfam" id="PF13715">
    <property type="entry name" value="CarbopepD_reg_2"/>
    <property type="match status" value="1"/>
</dbReference>
<dbReference type="InterPro" id="IPR037066">
    <property type="entry name" value="Plug_dom_sf"/>
</dbReference>
<dbReference type="SUPFAM" id="SSF49452">
    <property type="entry name" value="Starch-binding domain-like"/>
    <property type="match status" value="1"/>
</dbReference>
<dbReference type="Proteomes" id="UP001501333">
    <property type="component" value="Unassembled WGS sequence"/>
</dbReference>
<comment type="similarity">
    <text evidence="2 14 15">Belongs to the TonB-dependent receptor family.</text>
</comment>
<dbReference type="Gene3D" id="2.40.170.20">
    <property type="entry name" value="TonB-dependent receptor, beta-barrel domain"/>
    <property type="match status" value="1"/>
</dbReference>
<keyword evidence="3 14" id="KW-0813">Transport</keyword>
<keyword evidence="7" id="KW-0732">Signal</keyword>
<dbReference type="SUPFAM" id="SSF56935">
    <property type="entry name" value="Porins"/>
    <property type="match status" value="1"/>
</dbReference>
<evidence type="ECO:0000256" key="3">
    <source>
        <dbReference type="ARBA" id="ARBA00022448"/>
    </source>
</evidence>
<keyword evidence="8" id="KW-0408">Iron</keyword>
<protein>
    <submittedName>
        <fullName evidence="19">TonB-dependent receptor</fullName>
    </submittedName>
</protein>
<keyword evidence="6 14" id="KW-0812">Transmembrane</keyword>
<evidence type="ECO:0000256" key="6">
    <source>
        <dbReference type="ARBA" id="ARBA00022692"/>
    </source>
</evidence>
<dbReference type="PROSITE" id="PS52016">
    <property type="entry name" value="TONB_DEPENDENT_REC_3"/>
    <property type="match status" value="1"/>
</dbReference>
<dbReference type="CDD" id="cd01347">
    <property type="entry name" value="ligand_gated_channel"/>
    <property type="match status" value="1"/>
</dbReference>